<dbReference type="EMBL" id="MK072493">
    <property type="protein sequence ID" value="AYV86088.1"/>
    <property type="molecule type" value="Genomic_DNA"/>
</dbReference>
<organism evidence="1">
    <name type="scientific">Solivirus sp</name>
    <dbReference type="NCBI Taxonomy" id="2487772"/>
    <lineage>
        <taxon>Viruses</taxon>
        <taxon>Pithoviruses</taxon>
    </lineage>
</organism>
<reference evidence="1" key="1">
    <citation type="submission" date="2018-10" db="EMBL/GenBank/DDBJ databases">
        <title>Hidden diversity of soil giant viruses.</title>
        <authorList>
            <person name="Schulz F."/>
            <person name="Alteio L."/>
            <person name="Goudeau D."/>
            <person name="Ryan E.M."/>
            <person name="Malmstrom R.R."/>
            <person name="Blanchard J."/>
            <person name="Woyke T."/>
        </authorList>
    </citation>
    <scope>NUCLEOTIDE SEQUENCE</scope>
    <source>
        <strain evidence="1">SOV1</strain>
    </source>
</reference>
<gene>
    <name evidence="1" type="ORF">Solivirus5_16</name>
</gene>
<proteinExistence type="predicted"/>
<protein>
    <submittedName>
        <fullName evidence="1">Uncharacterized protein</fullName>
    </submittedName>
</protein>
<name>A0A3G5AG40_9VIRU</name>
<evidence type="ECO:0000313" key="1">
    <source>
        <dbReference type="EMBL" id="AYV86088.1"/>
    </source>
</evidence>
<accession>A0A3G5AG40</accession>
<sequence>MEMEQLYYLVKSNLKRLRDLCQSMHREFPEELIRVHSDRTLFTGNHSYSWQAKLREEWTLDDCLEISFYEKSDFYPELFRNELLTPHEKKIALRQFEKDKFACLNNLHEVGSDQPIVEKQIVKIEAQDRVLIRDLNNLLIDLFTTKRDRRSGLYLPSYLNSILELAFGFSYKMMKWYILNSEKDHIWSMETSVLSD</sequence>